<feature type="region of interest" description="Disordered" evidence="1">
    <location>
        <begin position="1"/>
        <end position="34"/>
    </location>
</feature>
<gene>
    <name evidence="2" type="ORF">SAMN05216207_105126</name>
</gene>
<dbReference type="STRING" id="260086.SAMN05216207_105126"/>
<proteinExistence type="predicted"/>
<dbReference type="OrthoDB" id="8952417at2"/>
<protein>
    <recommendedName>
        <fullName evidence="4">DUF1173 domain-containing protein</fullName>
    </recommendedName>
</protein>
<sequence>MRHGRGRPPATRTRRGGGRAHPARAAHPGRATPGTRVRLAGREVALWQLRRTPGAYRALVEQAKVTDGCGWCLCTAPAPRLVIRHRAGVYYLACWPGGGAEHAERCEFHNDGAAWSGRSHYHDGALDEADDGSATVALAVPLRVRTEAADTPTGATPGGAAAARSRMSLLGLLHYLWERAELTTWSAAPPSPRPPGWAGCSPRLQAATAGVSTSGLELGESCFVIPPFDPAAPDRHQAAFEQFTARLGEHDGAVRRGLLLGAVRSWTPTRYGQRCDLRHHRTPLYFSSALHARLQRAAPAAMAEQLPAGSEQIVLTLVSRSERGNLSAVAAAVMLTNSGFVPADSSHEVVMADALTAAGRRFTKPLRYDAEAVTLPDFVLTDTDPATVVEVWGMLGREDYLARKQDKITYYRGEGTPLIEWDSRGPLPDLGRHQPLAGGPGGGA</sequence>
<evidence type="ECO:0008006" key="4">
    <source>
        <dbReference type="Google" id="ProtNLM"/>
    </source>
</evidence>
<dbReference type="RefSeq" id="WP_093354491.1">
    <property type="nucleotide sequence ID" value="NZ_FOUY01000051.1"/>
</dbReference>
<accession>A0A1I5GVG3</accession>
<dbReference type="AlphaFoldDB" id="A0A1I5GVG3"/>
<dbReference type="Proteomes" id="UP000199614">
    <property type="component" value="Unassembled WGS sequence"/>
</dbReference>
<reference evidence="2 3" key="1">
    <citation type="submission" date="2016-10" db="EMBL/GenBank/DDBJ databases">
        <authorList>
            <person name="de Groot N.N."/>
        </authorList>
    </citation>
    <scope>NUCLEOTIDE SEQUENCE [LARGE SCALE GENOMIC DNA]</scope>
    <source>
        <strain evidence="2 3">CGMCC 4.1877</strain>
    </source>
</reference>
<feature type="region of interest" description="Disordered" evidence="1">
    <location>
        <begin position="422"/>
        <end position="444"/>
    </location>
</feature>
<evidence type="ECO:0000313" key="3">
    <source>
        <dbReference type="Proteomes" id="UP000199614"/>
    </source>
</evidence>
<feature type="compositionally biased region" description="Basic residues" evidence="1">
    <location>
        <begin position="1"/>
        <end position="24"/>
    </location>
</feature>
<dbReference type="EMBL" id="FOUY01000051">
    <property type="protein sequence ID" value="SFO39870.1"/>
    <property type="molecule type" value="Genomic_DNA"/>
</dbReference>
<dbReference type="InterPro" id="IPR009553">
    <property type="entry name" value="DUF1173"/>
</dbReference>
<feature type="compositionally biased region" description="Low complexity" evidence="1">
    <location>
        <begin position="25"/>
        <end position="34"/>
    </location>
</feature>
<organism evidence="2 3">
    <name type="scientific">Pseudonocardia ammonioxydans</name>
    <dbReference type="NCBI Taxonomy" id="260086"/>
    <lineage>
        <taxon>Bacteria</taxon>
        <taxon>Bacillati</taxon>
        <taxon>Actinomycetota</taxon>
        <taxon>Actinomycetes</taxon>
        <taxon>Pseudonocardiales</taxon>
        <taxon>Pseudonocardiaceae</taxon>
        <taxon>Pseudonocardia</taxon>
    </lineage>
</organism>
<evidence type="ECO:0000256" key="1">
    <source>
        <dbReference type="SAM" id="MobiDB-lite"/>
    </source>
</evidence>
<name>A0A1I5GVG3_PSUAM</name>
<evidence type="ECO:0000313" key="2">
    <source>
        <dbReference type="EMBL" id="SFO39870.1"/>
    </source>
</evidence>
<dbReference type="Pfam" id="PF06666">
    <property type="entry name" value="DUF1173"/>
    <property type="match status" value="1"/>
</dbReference>
<keyword evidence="3" id="KW-1185">Reference proteome</keyword>